<dbReference type="Proteomes" id="UP001165121">
    <property type="component" value="Unassembled WGS sequence"/>
</dbReference>
<feature type="compositionally biased region" description="Acidic residues" evidence="1">
    <location>
        <begin position="1398"/>
        <end position="1409"/>
    </location>
</feature>
<keyword evidence="3" id="KW-1185">Reference proteome</keyword>
<organism evidence="2 3">
    <name type="scientific">Phytophthora fragariaefolia</name>
    <dbReference type="NCBI Taxonomy" id="1490495"/>
    <lineage>
        <taxon>Eukaryota</taxon>
        <taxon>Sar</taxon>
        <taxon>Stramenopiles</taxon>
        <taxon>Oomycota</taxon>
        <taxon>Peronosporomycetes</taxon>
        <taxon>Peronosporales</taxon>
        <taxon>Peronosporaceae</taxon>
        <taxon>Phytophthora</taxon>
    </lineage>
</organism>
<feature type="compositionally biased region" description="Basic and acidic residues" evidence="1">
    <location>
        <begin position="1308"/>
        <end position="1326"/>
    </location>
</feature>
<comment type="caution">
    <text evidence="2">The sequence shown here is derived from an EMBL/GenBank/DDBJ whole genome shotgun (WGS) entry which is preliminary data.</text>
</comment>
<proteinExistence type="predicted"/>
<accession>A0A9W6Y8S3</accession>
<evidence type="ECO:0000313" key="3">
    <source>
        <dbReference type="Proteomes" id="UP001165121"/>
    </source>
</evidence>
<gene>
    <name evidence="2" type="ORF">Pfra01_002415300</name>
</gene>
<feature type="compositionally biased region" description="Basic and acidic residues" evidence="1">
    <location>
        <begin position="1336"/>
        <end position="1352"/>
    </location>
</feature>
<dbReference type="EMBL" id="BSXT01004117">
    <property type="protein sequence ID" value="GMF56805.1"/>
    <property type="molecule type" value="Genomic_DNA"/>
</dbReference>
<dbReference type="OrthoDB" id="2148418at2759"/>
<feature type="compositionally biased region" description="Low complexity" evidence="1">
    <location>
        <begin position="1370"/>
        <end position="1382"/>
    </location>
</feature>
<name>A0A9W6Y8S3_9STRA</name>
<reference evidence="2" key="1">
    <citation type="submission" date="2023-04" db="EMBL/GenBank/DDBJ databases">
        <title>Phytophthora fragariaefolia NBRC 109709.</title>
        <authorList>
            <person name="Ichikawa N."/>
            <person name="Sato H."/>
            <person name="Tonouchi N."/>
        </authorList>
    </citation>
    <scope>NUCLEOTIDE SEQUENCE</scope>
    <source>
        <strain evidence="2">NBRC 109709</strain>
    </source>
</reference>
<protein>
    <submittedName>
        <fullName evidence="2">Unnamed protein product</fullName>
    </submittedName>
</protein>
<sequence>MVEEVAVMSVTSQYGARCADAIDKMDWKSVESSFSEVDIMLETSVVGPTRGLEEPTVAINVVSGDSVHDSFVIATLVDSGKESDSAADAGVPQTTGYGSGEVDVASEQQLTELSYGGEKVTPHEELDTEAEPLVPLTTKDCAEHFVKELMSTLEYTFPSIQSEESGRVATAGSAAKSFNSDTSITDGDLVENTILAIDMPLSANECEPKALSSTQFVSVVPGDGRTVSDSNLISVFEQTEPVMPLIDLQNADLLGNESDYQIDDMGTMPLEVDQHSIQDTYVPTDVLLIAKAFVSDIETKALSTILLWLQNGSGSESTRKRGYWDNEEFEPHSTRSIGGSCNLSDEQIECNLTTSELEARLGSANEEPPAIKPMGGINADEKVALLIQRYAADEIDRPDAHDGSQSYKDIQNVASLMDGMRETDAHFQLEDYPTGIRTIDIENSNCSPQELVLSIAYHFASQAITEALYRFSQPFPYSENDGNIGELKYVLSCDQDVEVTVSAVTVIEEGDSFALETPVTIGSADNAEGAIVGSGEMDKLPVDSEEMETGQLNYTNCVERSSSDVPGGEVVVINQDVKDTVESMVIVMTGNETIAFSWDKDKRVSTSEIIASPVDVATTQCIEIDDSIAVETSKPKSMRDPPSHVEICVTLNEGLQHVDGASSSTKLEFNDEDDATKLILSEMVDKVITDTVNQIPSPEAYQLTNEIGESPEDLLDESTKHLVSQEDEAINILLAKPIGSSEHAVDEETNITLDHSSKIENQDETQSALIDASLNLESKFQANSEVISCIEDPLLEDVIPNVFEIDVEVREVKSKVMEPNCNQDNGGEGFSAFESGDMKDIDSILRNIIKTIEKCDQLGGNFNTTAMEKFTPPGPYASVDIPSAASTGMPLVESMEQSKEGNDIFIPEVLTDNEVSEVNQHQPNSVKVLCSSASVEDENIVVQSTVNNLVDAVAVDADNETTVTKVSNESCDGESIKACWKEQDAPTASTEDYEQYPGFSSPNGIAIESSVKRVLADLCTSVERQNTSRHAGRARSVHFASGTKVDSCDYPQKQMRQSVLLWEAPVDSASTKEAVESSAKRRASKRRTSRRTLADLLAFPTELARFTSSDTTLLAYDARLEQGPIFSLLDQSILTINPDGRHIHLDDQDERLGSKIIGKRRTLTQELHFKHLALCQIPRFNYMPVSIKFQWSDFVVATPVRPSNSNFGEGHIAKSPLEPMRLLQKKGAKLPCGSYVIVSAFIRPLEDGNENLRVQIYDSERVEEFQFDFSEDIMRKYHLESTGMEAQSLEFLSHLDFRRDEDSIIIKLPEKKAGEGSKADADRVQSERTMVAGGDPLKREAPSKQSRMDAYRPKRPASSPSVTNSEDSPESSSSREPSSAEPMFSELERDLPTIEPSNAEESEATDCFS</sequence>
<evidence type="ECO:0000256" key="1">
    <source>
        <dbReference type="SAM" id="MobiDB-lite"/>
    </source>
</evidence>
<evidence type="ECO:0000313" key="2">
    <source>
        <dbReference type="EMBL" id="GMF56805.1"/>
    </source>
</evidence>
<feature type="region of interest" description="Disordered" evidence="1">
    <location>
        <begin position="1308"/>
        <end position="1409"/>
    </location>
</feature>